<evidence type="ECO:0000256" key="3">
    <source>
        <dbReference type="ARBA" id="ARBA00011738"/>
    </source>
</evidence>
<comment type="catalytic activity">
    <reaction evidence="7">
        <text>2,5-diamino-6-(1-D-ribitylamino)pyrimidin-4(3H)-one 5'-phosphate + NAD(+) = 2,5-diamino-6-(1-D-ribosylamino)pyrimidin-4(3H)-one 5'-phosphate + NADH + H(+)</text>
        <dbReference type="Rhea" id="RHEA:27274"/>
        <dbReference type="ChEBI" id="CHEBI:15378"/>
        <dbReference type="ChEBI" id="CHEBI:57540"/>
        <dbReference type="ChEBI" id="CHEBI:57945"/>
        <dbReference type="ChEBI" id="CHEBI:58890"/>
        <dbReference type="ChEBI" id="CHEBI:59545"/>
        <dbReference type="EC" id="1.1.1.302"/>
    </reaction>
</comment>
<evidence type="ECO:0000313" key="11">
    <source>
        <dbReference type="EMBL" id="AIF08622.1"/>
    </source>
</evidence>
<dbReference type="PANTHER" id="PTHR38011:SF7">
    <property type="entry name" value="2,5-DIAMINO-6-RIBOSYLAMINO-4(3H)-PYRIMIDINONE 5'-PHOSPHATE REDUCTASE"/>
    <property type="match status" value="1"/>
</dbReference>
<keyword evidence="6 11" id="KW-0560">Oxidoreductase</keyword>
<evidence type="ECO:0000256" key="5">
    <source>
        <dbReference type="ARBA" id="ARBA00022857"/>
    </source>
</evidence>
<protein>
    <recommendedName>
        <fullName evidence="9">2,5-diamino-6-(ribosylamino)-4(3H)-pyrimidinone 5'-phosphate reductase</fullName>
        <ecNumber evidence="9">1.1.1.302</ecNumber>
    </recommendedName>
</protein>
<accession>A0A075H273</accession>
<dbReference type="GO" id="GO:0008703">
    <property type="term" value="F:5-amino-6-(5-phosphoribosylamino)uracil reductase activity"/>
    <property type="evidence" value="ECO:0007669"/>
    <property type="project" value="InterPro"/>
</dbReference>
<dbReference type="Gene3D" id="3.40.430.10">
    <property type="entry name" value="Dihydrofolate Reductase, subunit A"/>
    <property type="match status" value="1"/>
</dbReference>
<proteinExistence type="inferred from homology"/>
<evidence type="ECO:0000256" key="4">
    <source>
        <dbReference type="ARBA" id="ARBA00022619"/>
    </source>
</evidence>
<dbReference type="UniPathway" id="UPA00275"/>
<dbReference type="NCBIfam" id="TIGR00227">
    <property type="entry name" value="ribD_Cterm"/>
    <property type="match status" value="1"/>
</dbReference>
<dbReference type="Pfam" id="PF01872">
    <property type="entry name" value="RibD_C"/>
    <property type="match status" value="1"/>
</dbReference>
<dbReference type="InterPro" id="IPR006401">
    <property type="entry name" value="Rib_reduct_arc"/>
</dbReference>
<sequence>MEKSRPYIILSAATSIDGKIATKTGDSKLSSKQDSVRLHKLRSSVDAILVGKNTILVDNPLLTVRHTRGKNPIRIVLDSKGTISNKSKILQTSNKIETIIAVSKKITKSNLKKLSNYPVEIIVAGENSVNIKLLLKKLSKKKIKTVLVEGGGTINWEFIKHDIFDELIVTLSPFLIGGNDSISLVEGQGFGKISKSPNLKLKSVKRLKSHLVLHYTKV</sequence>
<dbReference type="InterPro" id="IPR024072">
    <property type="entry name" value="DHFR-like_dom_sf"/>
</dbReference>
<dbReference type="EC" id="1.1.1.302" evidence="9"/>
<dbReference type="PANTHER" id="PTHR38011">
    <property type="entry name" value="DIHYDROFOLATE REDUCTASE FAMILY PROTEIN (AFU_ORTHOLOGUE AFUA_8G06820)"/>
    <property type="match status" value="1"/>
</dbReference>
<name>A0A075H273_9ARCH</name>
<dbReference type="EMBL" id="KF900837">
    <property type="protein sequence ID" value="AIF08622.1"/>
    <property type="molecule type" value="Genomic_DNA"/>
</dbReference>
<evidence type="ECO:0000256" key="2">
    <source>
        <dbReference type="ARBA" id="ARBA00009723"/>
    </source>
</evidence>
<comment type="subunit">
    <text evidence="3">Homodimer.</text>
</comment>
<dbReference type="InterPro" id="IPR050765">
    <property type="entry name" value="Riboflavin_Biosynth_HTPR"/>
</dbReference>
<evidence type="ECO:0000256" key="7">
    <source>
        <dbReference type="ARBA" id="ARBA00047550"/>
    </source>
</evidence>
<dbReference type="NCBIfam" id="TIGR01508">
    <property type="entry name" value="rib_reduct_arch"/>
    <property type="match status" value="1"/>
</dbReference>
<reference evidence="11" key="1">
    <citation type="journal article" date="2014" name="Genome Biol. Evol.">
        <title>Pangenome evidence for extensive interdomain horizontal transfer affecting lineage core and shell genes in uncultured planktonic thaumarchaeota and euryarchaeota.</title>
        <authorList>
            <person name="Deschamps P."/>
            <person name="Zivanovic Y."/>
            <person name="Moreira D."/>
            <person name="Rodriguez-Valera F."/>
            <person name="Lopez-Garcia P."/>
        </authorList>
    </citation>
    <scope>NUCLEOTIDE SEQUENCE</scope>
</reference>
<evidence type="ECO:0000256" key="6">
    <source>
        <dbReference type="ARBA" id="ARBA00023002"/>
    </source>
</evidence>
<dbReference type="InterPro" id="IPR002734">
    <property type="entry name" value="RibDG_C"/>
</dbReference>
<organism evidence="11">
    <name type="scientific">uncultured marine thaumarchaeote KM3_31_G08</name>
    <dbReference type="NCBI Taxonomy" id="1456121"/>
    <lineage>
        <taxon>Archaea</taxon>
        <taxon>Nitrososphaerota</taxon>
        <taxon>environmental samples</taxon>
    </lineage>
</organism>
<dbReference type="GO" id="GO:0050661">
    <property type="term" value="F:NADP binding"/>
    <property type="evidence" value="ECO:0007669"/>
    <property type="project" value="InterPro"/>
</dbReference>
<evidence type="ECO:0000259" key="10">
    <source>
        <dbReference type="Pfam" id="PF01872"/>
    </source>
</evidence>
<feature type="domain" description="Bacterial bifunctional deaminase-reductase C-terminal" evidence="10">
    <location>
        <begin position="6"/>
        <end position="212"/>
    </location>
</feature>
<evidence type="ECO:0000256" key="9">
    <source>
        <dbReference type="NCBIfam" id="TIGR01508"/>
    </source>
</evidence>
<keyword evidence="4" id="KW-0686">Riboflavin biosynthesis</keyword>
<comment type="pathway">
    <text evidence="1">Cofactor biosynthesis; riboflavin biosynthesis.</text>
</comment>
<gene>
    <name evidence="11" type="primary">RIB7</name>
    <name evidence="11" type="synonym">arfC</name>
</gene>
<evidence type="ECO:0000256" key="8">
    <source>
        <dbReference type="ARBA" id="ARBA00049020"/>
    </source>
</evidence>
<comment type="similarity">
    <text evidence="2">Belongs to the HTP reductase family.</text>
</comment>
<comment type="catalytic activity">
    <reaction evidence="8">
        <text>2,5-diamino-6-(1-D-ribitylamino)pyrimidin-4(3H)-one 5'-phosphate + NADP(+) = 2,5-diamino-6-(1-D-ribosylamino)pyrimidin-4(3H)-one 5'-phosphate + NADPH + H(+)</text>
        <dbReference type="Rhea" id="RHEA:27278"/>
        <dbReference type="ChEBI" id="CHEBI:15378"/>
        <dbReference type="ChEBI" id="CHEBI:57783"/>
        <dbReference type="ChEBI" id="CHEBI:58349"/>
        <dbReference type="ChEBI" id="CHEBI:58890"/>
        <dbReference type="ChEBI" id="CHEBI:59545"/>
        <dbReference type="EC" id="1.1.1.302"/>
    </reaction>
</comment>
<evidence type="ECO:0000256" key="1">
    <source>
        <dbReference type="ARBA" id="ARBA00005104"/>
    </source>
</evidence>
<dbReference type="InterPro" id="IPR011549">
    <property type="entry name" value="RibD_C"/>
</dbReference>
<dbReference type="SUPFAM" id="SSF53597">
    <property type="entry name" value="Dihydrofolate reductase-like"/>
    <property type="match status" value="1"/>
</dbReference>
<dbReference type="AlphaFoldDB" id="A0A075H273"/>
<dbReference type="GO" id="GO:0009231">
    <property type="term" value="P:riboflavin biosynthetic process"/>
    <property type="evidence" value="ECO:0007669"/>
    <property type="project" value="UniProtKB-UniPathway"/>
</dbReference>
<keyword evidence="5" id="KW-0521">NADP</keyword>